<dbReference type="AlphaFoldDB" id="A0A316DAC4"/>
<reference evidence="2 3" key="1">
    <citation type="submission" date="2018-05" db="EMBL/GenBank/DDBJ databases">
        <title>Genomic Encyclopedia of Type Strains, Phase IV (KMG-IV): sequencing the most valuable type-strain genomes for metagenomic binning, comparative biology and taxonomic classification.</title>
        <authorList>
            <person name="Goeker M."/>
        </authorList>
    </citation>
    <scope>NUCLEOTIDE SEQUENCE [LARGE SCALE GENOMIC DNA]</scope>
    <source>
        <strain evidence="2 3">DSM 18773</strain>
    </source>
</reference>
<dbReference type="Pfam" id="PF00881">
    <property type="entry name" value="Nitroreductase"/>
    <property type="match status" value="1"/>
</dbReference>
<gene>
    <name evidence="2" type="ORF">C7459_10583</name>
</gene>
<comment type="caution">
    <text evidence="2">The sequence shown here is derived from an EMBL/GenBank/DDBJ whole genome shotgun (WGS) entry which is preliminary data.</text>
</comment>
<dbReference type="PANTHER" id="PTHR23026">
    <property type="entry name" value="NADPH NITROREDUCTASE"/>
    <property type="match status" value="1"/>
</dbReference>
<dbReference type="Gene3D" id="3.40.109.10">
    <property type="entry name" value="NADH Oxidase"/>
    <property type="match status" value="1"/>
</dbReference>
<dbReference type="InterPro" id="IPR029479">
    <property type="entry name" value="Nitroreductase"/>
</dbReference>
<dbReference type="EMBL" id="QGGL01000005">
    <property type="protein sequence ID" value="PWK14328.1"/>
    <property type="molecule type" value="Genomic_DNA"/>
</dbReference>
<dbReference type="InterPro" id="IPR000415">
    <property type="entry name" value="Nitroreductase-like"/>
</dbReference>
<accession>A0A316DAC4</accession>
<sequence length="219" mass="24697">MNGVNPQDLLHLISTRRSIRQWTEQEVPDELLREALTAATWAPNGGNFQPWHFVVVKNKDLIHQLADAVQEKTLLMASWPEAEAYAEHIERWKQSSDFFRHAPCCIAVYMGDYRSIADRLLAQRGRQDPEAAAMEDARLLGSSRLQTIAGAVMQLLLTFHAQGLGACWMAGPQQAKREIEALLPPLDGMDFVALVPVGYPAQERELTRKPIEEVTTWIL</sequence>
<dbReference type="SUPFAM" id="SSF55469">
    <property type="entry name" value="FMN-dependent nitroreductase-like"/>
    <property type="match status" value="1"/>
</dbReference>
<dbReference type="RefSeq" id="WP_170119322.1">
    <property type="nucleotide sequence ID" value="NZ_QGGL01000005.1"/>
</dbReference>
<feature type="domain" description="Nitroreductase" evidence="1">
    <location>
        <begin position="13"/>
        <end position="199"/>
    </location>
</feature>
<evidence type="ECO:0000259" key="1">
    <source>
        <dbReference type="Pfam" id="PF00881"/>
    </source>
</evidence>
<protein>
    <submittedName>
        <fullName evidence="2">Nitroreductase</fullName>
    </submittedName>
</protein>
<evidence type="ECO:0000313" key="3">
    <source>
        <dbReference type="Proteomes" id="UP000245634"/>
    </source>
</evidence>
<dbReference type="Proteomes" id="UP000245634">
    <property type="component" value="Unassembled WGS sequence"/>
</dbReference>
<dbReference type="GO" id="GO:0016491">
    <property type="term" value="F:oxidoreductase activity"/>
    <property type="evidence" value="ECO:0007669"/>
    <property type="project" value="InterPro"/>
</dbReference>
<evidence type="ECO:0000313" key="2">
    <source>
        <dbReference type="EMBL" id="PWK14328.1"/>
    </source>
</evidence>
<dbReference type="InterPro" id="IPR050627">
    <property type="entry name" value="Nitroreductase/BluB"/>
</dbReference>
<organism evidence="2 3">
    <name type="scientific">Tumebacillus permanentifrigoris</name>
    <dbReference type="NCBI Taxonomy" id="378543"/>
    <lineage>
        <taxon>Bacteria</taxon>
        <taxon>Bacillati</taxon>
        <taxon>Bacillota</taxon>
        <taxon>Bacilli</taxon>
        <taxon>Bacillales</taxon>
        <taxon>Alicyclobacillaceae</taxon>
        <taxon>Tumebacillus</taxon>
    </lineage>
</organism>
<proteinExistence type="predicted"/>
<dbReference type="PANTHER" id="PTHR23026:SF123">
    <property type="entry name" value="NAD(P)H NITROREDUCTASE RV3131-RELATED"/>
    <property type="match status" value="1"/>
</dbReference>
<name>A0A316DAC4_9BACL</name>
<keyword evidence="3" id="KW-1185">Reference proteome</keyword>